<protein>
    <submittedName>
        <fullName evidence="1">Uncharacterized protein</fullName>
    </submittedName>
</protein>
<dbReference type="VEuPathDB" id="VectorBase:SCAU001448"/>
<sequence>MHNIKFTRDYLPKPSVNINTITRSKNQVLQLNKNEFLKCCIGLVAVKNLPLNIFNDERYFKRLINPYLEEYSLNLSSENMMDALEFWALRIRTYLKIKLHKKPLSLKLDVVGRHGKNILVIHVQQLEKYEIVVHTLGTIQLKTKPTSQTLKEAIWKCLKDYEIEGHQLYAVSSDSRGRSLKALQLIQDEMEENDMEIEENLQKPIFSIVFNGSYVIELAARIYFKTIDGDLKQCRQVIKAIHDRQMESMFLPSLDNSQRWKSTYDMVFSLKEFITNSEIEFEFEDKLEWLDSFLQTHEPLHVWSQQQHSEQYIVGDFYRDWLVCEAKLKQWPHNEYAMHLLEAMLELKQTMLDNEAFNAALYFDPRFNHLDTPYFSEERKKQAVVRLNKGLKFLRENKKF</sequence>
<dbReference type="InterPro" id="IPR012337">
    <property type="entry name" value="RNaseH-like_sf"/>
</dbReference>
<evidence type="ECO:0000313" key="2">
    <source>
        <dbReference type="Proteomes" id="UP000095300"/>
    </source>
</evidence>
<reference evidence="1" key="1">
    <citation type="submission" date="2020-05" db="UniProtKB">
        <authorList>
            <consortium name="EnsemblMetazoa"/>
        </authorList>
    </citation>
    <scope>IDENTIFICATION</scope>
    <source>
        <strain evidence="1">USDA</strain>
    </source>
</reference>
<gene>
    <name evidence="1" type="primary">106087396</name>
</gene>
<dbReference type="Proteomes" id="UP000095300">
    <property type="component" value="Unassembled WGS sequence"/>
</dbReference>
<dbReference type="OrthoDB" id="5103at2759"/>
<keyword evidence="2" id="KW-1185">Reference proteome</keyword>
<dbReference type="SUPFAM" id="SSF53098">
    <property type="entry name" value="Ribonuclease H-like"/>
    <property type="match status" value="1"/>
</dbReference>
<evidence type="ECO:0000313" key="1">
    <source>
        <dbReference type="EnsemblMetazoa" id="SCAU001448-PA"/>
    </source>
</evidence>
<organism evidence="1 2">
    <name type="scientific">Stomoxys calcitrans</name>
    <name type="common">Stable fly</name>
    <name type="synonym">Conops calcitrans</name>
    <dbReference type="NCBI Taxonomy" id="35570"/>
    <lineage>
        <taxon>Eukaryota</taxon>
        <taxon>Metazoa</taxon>
        <taxon>Ecdysozoa</taxon>
        <taxon>Arthropoda</taxon>
        <taxon>Hexapoda</taxon>
        <taxon>Insecta</taxon>
        <taxon>Pterygota</taxon>
        <taxon>Neoptera</taxon>
        <taxon>Endopterygota</taxon>
        <taxon>Diptera</taxon>
        <taxon>Brachycera</taxon>
        <taxon>Muscomorpha</taxon>
        <taxon>Muscoidea</taxon>
        <taxon>Muscidae</taxon>
        <taxon>Stomoxys</taxon>
    </lineage>
</organism>
<dbReference type="EnsemblMetazoa" id="SCAU001448-RA">
    <property type="protein sequence ID" value="SCAU001448-PA"/>
    <property type="gene ID" value="SCAU001448"/>
</dbReference>
<proteinExistence type="predicted"/>
<name>A0A1I8NRQ7_STOCA</name>
<accession>A0A1I8NRQ7</accession>
<dbReference type="STRING" id="35570.A0A1I8NRQ7"/>
<dbReference type="AlphaFoldDB" id="A0A1I8NRQ7"/>